<evidence type="ECO:0000259" key="2">
    <source>
        <dbReference type="Pfam" id="PF12945"/>
    </source>
</evidence>
<keyword evidence="3" id="KW-0969">Cilium</keyword>
<dbReference type="InterPro" id="IPR009875">
    <property type="entry name" value="PilZ_domain"/>
</dbReference>
<protein>
    <submittedName>
        <fullName evidence="3">C-di-GMP-binding flagellar brake protein YcgR, contains PilZNR and PilZ domains</fullName>
    </submittedName>
</protein>
<dbReference type="Gene3D" id="2.40.10.220">
    <property type="entry name" value="predicted glycosyltransferase like domains"/>
    <property type="match status" value="1"/>
</dbReference>
<dbReference type="EMBL" id="FOGV01000001">
    <property type="protein sequence ID" value="SER43217.1"/>
    <property type="molecule type" value="Genomic_DNA"/>
</dbReference>
<accession>A0A1H9P555</accession>
<keyword evidence="3" id="KW-0966">Cell projection</keyword>
<reference evidence="4" key="1">
    <citation type="submission" date="2016-10" db="EMBL/GenBank/DDBJ databases">
        <authorList>
            <person name="de Groot N.N."/>
        </authorList>
    </citation>
    <scope>NUCLEOTIDE SEQUENCE [LARGE SCALE GENOMIC DNA]</scope>
    <source>
        <strain evidence="4">10nlg</strain>
    </source>
</reference>
<proteinExistence type="predicted"/>
<dbReference type="Proteomes" id="UP000199318">
    <property type="component" value="Unassembled WGS sequence"/>
</dbReference>
<gene>
    <name evidence="3" type="ORF">SAMN05444126_10185</name>
</gene>
<dbReference type="Pfam" id="PF07238">
    <property type="entry name" value="PilZ"/>
    <property type="match status" value="1"/>
</dbReference>
<feature type="domain" description="PilZ" evidence="1">
    <location>
        <begin position="100"/>
        <end position="208"/>
    </location>
</feature>
<name>A0A1H9P555_9BACI</name>
<evidence type="ECO:0000313" key="3">
    <source>
        <dbReference type="EMBL" id="SER43217.1"/>
    </source>
</evidence>
<dbReference type="InterPro" id="IPR009926">
    <property type="entry name" value="T3SS_YcgR_PilZN"/>
</dbReference>
<feature type="domain" description="Type III secretion system flagellar brake protein YcgR PilZN" evidence="2">
    <location>
        <begin position="3"/>
        <end position="91"/>
    </location>
</feature>
<keyword evidence="3" id="KW-0282">Flagellum</keyword>
<comment type="caution">
    <text evidence="3">The sequence shown here is derived from an EMBL/GenBank/DDBJ whole genome shotgun (WGS) entry which is preliminary data.</text>
</comment>
<evidence type="ECO:0000313" key="4">
    <source>
        <dbReference type="Proteomes" id="UP000199318"/>
    </source>
</evidence>
<sequence>MIKVGTTVQMELEAGETGERLRYRSKVLDSSEEVLFIDYPVSENSGKPNYFLQGTQFRLWFVGNDEAVYLFETEVLGKSAEEVPMLKLKDPGSDRYLRVQRREYVRVETAVDCAVYSVDKSFSPFTSVTADISGGGIALILPENHGIEKNKTADLWMILPFRSGEMNYIHTYAETVRVIDDRRPLKASFKFTDISDHDRQAIVRYCFERQLEAKRKERLNV</sequence>
<dbReference type="RefSeq" id="WP_093071555.1">
    <property type="nucleotide sequence ID" value="NZ_BJVE01000040.1"/>
</dbReference>
<dbReference type="OrthoDB" id="1951449at2"/>
<keyword evidence="4" id="KW-1185">Reference proteome</keyword>
<evidence type="ECO:0000259" key="1">
    <source>
        <dbReference type="Pfam" id="PF07238"/>
    </source>
</evidence>
<dbReference type="AlphaFoldDB" id="A0A1H9P555"/>
<dbReference type="GO" id="GO:0035438">
    <property type="term" value="F:cyclic-di-GMP binding"/>
    <property type="evidence" value="ECO:0007669"/>
    <property type="project" value="InterPro"/>
</dbReference>
<dbReference type="STRING" id="1464123.SAMN05444126_10185"/>
<organism evidence="3 4">
    <name type="scientific">Salisediminibacterium halotolerans</name>
    <dbReference type="NCBI Taxonomy" id="517425"/>
    <lineage>
        <taxon>Bacteria</taxon>
        <taxon>Bacillati</taxon>
        <taxon>Bacillota</taxon>
        <taxon>Bacilli</taxon>
        <taxon>Bacillales</taxon>
        <taxon>Bacillaceae</taxon>
        <taxon>Salisediminibacterium</taxon>
    </lineage>
</organism>
<dbReference type="Pfam" id="PF12945">
    <property type="entry name" value="PilZNR"/>
    <property type="match status" value="1"/>
</dbReference>